<evidence type="ECO:0000313" key="2">
    <source>
        <dbReference type="EMBL" id="VDN97368.1"/>
    </source>
</evidence>
<evidence type="ECO:0000313" key="3">
    <source>
        <dbReference type="Proteomes" id="UP000278807"/>
    </source>
</evidence>
<evidence type="ECO:0000256" key="1">
    <source>
        <dbReference type="SAM" id="MobiDB-lite"/>
    </source>
</evidence>
<dbReference type="OrthoDB" id="6241105at2759"/>
<keyword evidence="3" id="KW-1185">Reference proteome</keyword>
<reference evidence="4" key="1">
    <citation type="submission" date="2016-04" db="UniProtKB">
        <authorList>
            <consortium name="WormBaseParasite"/>
        </authorList>
    </citation>
    <scope>IDENTIFICATION</scope>
</reference>
<evidence type="ECO:0000313" key="4">
    <source>
        <dbReference type="WBParaSite" id="HNAJ_0000151001-mRNA-1"/>
    </source>
</evidence>
<feature type="compositionally biased region" description="Low complexity" evidence="1">
    <location>
        <begin position="151"/>
        <end position="161"/>
    </location>
</feature>
<sequence>MSSSTCFDNHNITSSSSGSYYESTAVAGEPLTSYHHHHQQQHHHHPLSTSALMCSTIGGGTNGIVIPASQPPLTQSLDISVLDSDAFPSPEQEGRRDSFSMAVDLLSRLEKRPSDTSSCNSTASPPVIQVASAWNNSVSPPPSKSAKFDPSSTTVATSSTTPGPAFYVPIAEKDLQLLTEPSMVNYVTDAATEDQLVREQYSPS</sequence>
<dbReference type="Proteomes" id="UP000278807">
    <property type="component" value="Unassembled WGS sequence"/>
</dbReference>
<dbReference type="EMBL" id="UZAE01000594">
    <property type="protein sequence ID" value="VDN97368.1"/>
    <property type="molecule type" value="Genomic_DNA"/>
</dbReference>
<reference evidence="2 3" key="2">
    <citation type="submission" date="2018-11" db="EMBL/GenBank/DDBJ databases">
        <authorList>
            <consortium name="Pathogen Informatics"/>
        </authorList>
    </citation>
    <scope>NUCLEOTIDE SEQUENCE [LARGE SCALE GENOMIC DNA]</scope>
</reference>
<dbReference type="WBParaSite" id="HNAJ_0000151001-mRNA-1">
    <property type="protein sequence ID" value="HNAJ_0000151001-mRNA-1"/>
    <property type="gene ID" value="HNAJ_0000151001"/>
</dbReference>
<accession>A0A158QH53</accession>
<protein>
    <submittedName>
        <fullName evidence="2 4">Uncharacterized protein</fullName>
    </submittedName>
</protein>
<dbReference type="AlphaFoldDB" id="A0A158QH53"/>
<organism evidence="4">
    <name type="scientific">Rodentolepis nana</name>
    <name type="common">Dwarf tapeworm</name>
    <name type="synonym">Hymenolepis nana</name>
    <dbReference type="NCBI Taxonomy" id="102285"/>
    <lineage>
        <taxon>Eukaryota</taxon>
        <taxon>Metazoa</taxon>
        <taxon>Spiralia</taxon>
        <taxon>Lophotrochozoa</taxon>
        <taxon>Platyhelminthes</taxon>
        <taxon>Cestoda</taxon>
        <taxon>Eucestoda</taxon>
        <taxon>Cyclophyllidea</taxon>
        <taxon>Hymenolepididae</taxon>
        <taxon>Rodentolepis</taxon>
    </lineage>
</organism>
<proteinExistence type="predicted"/>
<gene>
    <name evidence="2" type="ORF">HNAJ_LOCUS1509</name>
</gene>
<feature type="region of interest" description="Disordered" evidence="1">
    <location>
        <begin position="135"/>
        <end position="163"/>
    </location>
</feature>
<name>A0A158QH53_RODNA</name>